<organism evidence="9 10">
    <name type="scientific">Acidihalobacter ferrooxydans</name>
    <dbReference type="NCBI Taxonomy" id="1765967"/>
    <lineage>
        <taxon>Bacteria</taxon>
        <taxon>Pseudomonadati</taxon>
        <taxon>Pseudomonadota</taxon>
        <taxon>Gammaproteobacteria</taxon>
        <taxon>Chromatiales</taxon>
        <taxon>Ectothiorhodospiraceae</taxon>
        <taxon>Acidihalobacter</taxon>
    </lineage>
</organism>
<evidence type="ECO:0000256" key="1">
    <source>
        <dbReference type="ARBA" id="ARBA00004651"/>
    </source>
</evidence>
<evidence type="ECO:0000256" key="2">
    <source>
        <dbReference type="ARBA" id="ARBA00022448"/>
    </source>
</evidence>
<evidence type="ECO:0000256" key="3">
    <source>
        <dbReference type="ARBA" id="ARBA00022475"/>
    </source>
</evidence>
<dbReference type="KEGG" id="afy:BW247_07365"/>
<keyword evidence="3" id="KW-1003">Cell membrane</keyword>
<reference evidence="9 10" key="1">
    <citation type="submission" date="2017-01" db="EMBL/GenBank/DDBJ databases">
        <title>Draft sequence of Acidihalobacter ferrooxidans strain DSM 14175 (strain V8).</title>
        <authorList>
            <person name="Khaleque H.N."/>
            <person name="Ramsay J.P."/>
            <person name="Murphy R.J.T."/>
            <person name="Kaksonen A.H."/>
            <person name="Boxall N.J."/>
            <person name="Watkin E.L.J."/>
        </authorList>
    </citation>
    <scope>NUCLEOTIDE SEQUENCE [LARGE SCALE GENOMIC DNA]</scope>
    <source>
        <strain evidence="9 10">V8</strain>
    </source>
</reference>
<comment type="similarity">
    <text evidence="7">Belongs to the binding-protein-dependent transport system permease family.</text>
</comment>
<dbReference type="GO" id="GO:0055085">
    <property type="term" value="P:transmembrane transport"/>
    <property type="evidence" value="ECO:0007669"/>
    <property type="project" value="InterPro"/>
</dbReference>
<dbReference type="STRING" id="1765967.BW247_07365"/>
<keyword evidence="5 7" id="KW-1133">Transmembrane helix</keyword>
<feature type="transmembrane region" description="Helical" evidence="7">
    <location>
        <begin position="215"/>
        <end position="238"/>
    </location>
</feature>
<evidence type="ECO:0000313" key="10">
    <source>
        <dbReference type="Proteomes" id="UP000243807"/>
    </source>
</evidence>
<dbReference type="GO" id="GO:0005886">
    <property type="term" value="C:plasma membrane"/>
    <property type="evidence" value="ECO:0007669"/>
    <property type="project" value="UniProtKB-SubCell"/>
</dbReference>
<evidence type="ECO:0000256" key="7">
    <source>
        <dbReference type="RuleBase" id="RU363032"/>
    </source>
</evidence>
<dbReference type="Proteomes" id="UP000243807">
    <property type="component" value="Chromosome"/>
</dbReference>
<feature type="transmembrane region" description="Helical" evidence="7">
    <location>
        <begin position="92"/>
        <end position="114"/>
    </location>
</feature>
<dbReference type="SUPFAM" id="SSF161098">
    <property type="entry name" value="MetI-like"/>
    <property type="match status" value="1"/>
</dbReference>
<dbReference type="EMBL" id="CP019434">
    <property type="protein sequence ID" value="APZ44603.1"/>
    <property type="molecule type" value="Genomic_DNA"/>
</dbReference>
<evidence type="ECO:0000259" key="8">
    <source>
        <dbReference type="PROSITE" id="PS50928"/>
    </source>
</evidence>
<evidence type="ECO:0000256" key="6">
    <source>
        <dbReference type="ARBA" id="ARBA00023136"/>
    </source>
</evidence>
<proteinExistence type="inferred from homology"/>
<feature type="domain" description="ABC transmembrane type-1" evidence="8">
    <location>
        <begin position="54"/>
        <end position="239"/>
    </location>
</feature>
<dbReference type="PANTHER" id="PTHR30151">
    <property type="entry name" value="ALKANE SULFONATE ABC TRANSPORTER-RELATED, MEMBRANE SUBUNIT"/>
    <property type="match status" value="1"/>
</dbReference>
<comment type="subcellular location">
    <subcellularLocation>
        <location evidence="1 7">Cell membrane</location>
        <topology evidence="1 7">Multi-pass membrane protein</topology>
    </subcellularLocation>
</comment>
<dbReference type="PROSITE" id="PS50928">
    <property type="entry name" value="ABC_TM1"/>
    <property type="match status" value="1"/>
</dbReference>
<feature type="transmembrane region" description="Helical" evidence="7">
    <location>
        <begin position="183"/>
        <end position="203"/>
    </location>
</feature>
<evidence type="ECO:0000313" key="9">
    <source>
        <dbReference type="EMBL" id="APZ44603.1"/>
    </source>
</evidence>
<gene>
    <name evidence="9" type="ORF">BW247_07365</name>
</gene>
<keyword evidence="10" id="KW-1185">Reference proteome</keyword>
<dbReference type="Gene3D" id="1.10.3720.10">
    <property type="entry name" value="MetI-like"/>
    <property type="match status" value="1"/>
</dbReference>
<keyword evidence="2 7" id="KW-0813">Transport</keyword>
<name>A0A1P8ULB2_9GAMM</name>
<keyword evidence="6 7" id="KW-0472">Membrane</keyword>
<dbReference type="InterPro" id="IPR035906">
    <property type="entry name" value="MetI-like_sf"/>
</dbReference>
<accession>A0A1P8ULB2</accession>
<dbReference type="AlphaFoldDB" id="A0A1P8ULB2"/>
<protein>
    <recommendedName>
        <fullName evidence="8">ABC transmembrane type-1 domain-containing protein</fullName>
    </recommendedName>
</protein>
<dbReference type="Pfam" id="PF00528">
    <property type="entry name" value="BPD_transp_1"/>
    <property type="match status" value="1"/>
</dbReference>
<dbReference type="PANTHER" id="PTHR30151:SF20">
    <property type="entry name" value="ABC TRANSPORTER PERMEASE PROTEIN HI_0355-RELATED"/>
    <property type="match status" value="1"/>
</dbReference>
<keyword evidence="4 7" id="KW-0812">Transmembrane</keyword>
<sequence>MAGLLPPLYSGLLALTAVQALLAIYRVPSGLIPTPLEMFHSAWTYRSLLLKDSWQTFVLEALSGMTIGVAVGLALAVLIVRVRFFERGLLPYMVLFASLPVPAMAPLAVAVAGTGWESKALIVAIATIFPTVINGVRGLQSASPLALDLLRSYGLEGLRTFAPLRLPAALPFLFTALKIDLTLALISAIVGEFFGSPGVGLGFRIKFEVSVFNMPLVWAAILYTTVLGLALYAVIVLLERRLTFWHPSMR</sequence>
<evidence type="ECO:0000256" key="4">
    <source>
        <dbReference type="ARBA" id="ARBA00022692"/>
    </source>
</evidence>
<evidence type="ECO:0000256" key="5">
    <source>
        <dbReference type="ARBA" id="ARBA00022989"/>
    </source>
</evidence>
<feature type="transmembrane region" description="Helical" evidence="7">
    <location>
        <begin position="57"/>
        <end position="80"/>
    </location>
</feature>
<dbReference type="InterPro" id="IPR000515">
    <property type="entry name" value="MetI-like"/>
</dbReference>